<evidence type="ECO:0000313" key="2">
    <source>
        <dbReference type="Proteomes" id="UP001467690"/>
    </source>
</evidence>
<proteinExistence type="predicted"/>
<comment type="caution">
    <text evidence="1">The sequence shown here is derived from an EMBL/GenBank/DDBJ whole genome shotgun (WGS) entry which is preliminary data.</text>
</comment>
<dbReference type="Gene3D" id="3.90.1680.10">
    <property type="entry name" value="SOS response associated peptidase-like"/>
    <property type="match status" value="1"/>
</dbReference>
<reference evidence="1 2" key="1">
    <citation type="submission" date="2024-06" db="EMBL/GenBank/DDBJ databases">
        <authorList>
            <person name="Chen R.Y."/>
        </authorList>
    </citation>
    <scope>NUCLEOTIDE SEQUENCE [LARGE SCALE GENOMIC DNA]</scope>
    <source>
        <strain evidence="1 2">D2</strain>
    </source>
</reference>
<organism evidence="1 2">
    <name type="scientific">Catenovulum sediminis</name>
    <dbReference type="NCBI Taxonomy" id="1740262"/>
    <lineage>
        <taxon>Bacteria</taxon>
        <taxon>Pseudomonadati</taxon>
        <taxon>Pseudomonadota</taxon>
        <taxon>Gammaproteobacteria</taxon>
        <taxon>Alteromonadales</taxon>
        <taxon>Alteromonadaceae</taxon>
        <taxon>Catenovulum</taxon>
    </lineage>
</organism>
<dbReference type="RefSeq" id="WP_350400270.1">
    <property type="nucleotide sequence ID" value="NZ_JBELOE010000054.1"/>
</dbReference>
<evidence type="ECO:0000313" key="1">
    <source>
        <dbReference type="EMBL" id="MER2490481.1"/>
    </source>
</evidence>
<sequence length="64" mass="7516">MNAIQNHRCIIPCTGWYEWTKQCAAYHHRMPVIIDKSEMGYWFNASTDELAALYTINQSFDTTE</sequence>
<dbReference type="SUPFAM" id="SSF143081">
    <property type="entry name" value="BB1717-like"/>
    <property type="match status" value="1"/>
</dbReference>
<keyword evidence="2" id="KW-1185">Reference proteome</keyword>
<dbReference type="EMBL" id="JBELOE010000054">
    <property type="protein sequence ID" value="MER2490481.1"/>
    <property type="molecule type" value="Genomic_DNA"/>
</dbReference>
<evidence type="ECO:0008006" key="3">
    <source>
        <dbReference type="Google" id="ProtNLM"/>
    </source>
</evidence>
<name>A0ABV1RCH6_9ALTE</name>
<protein>
    <recommendedName>
        <fullName evidence="3">Abasic site processing protein</fullName>
    </recommendedName>
</protein>
<accession>A0ABV1RCH6</accession>
<dbReference type="InterPro" id="IPR036590">
    <property type="entry name" value="SRAP-like"/>
</dbReference>
<gene>
    <name evidence="1" type="ORF">ABS311_01100</name>
</gene>
<dbReference type="Proteomes" id="UP001467690">
    <property type="component" value="Unassembled WGS sequence"/>
</dbReference>